<evidence type="ECO:0000313" key="11">
    <source>
        <dbReference type="Proteomes" id="UP000620124"/>
    </source>
</evidence>
<dbReference type="OrthoDB" id="2898134at2759"/>
<dbReference type="PROSITE" id="PS50879">
    <property type="entry name" value="RNASE_H_1"/>
    <property type="match status" value="1"/>
</dbReference>
<evidence type="ECO:0000256" key="8">
    <source>
        <dbReference type="SAM" id="MobiDB-lite"/>
    </source>
</evidence>
<dbReference type="Proteomes" id="UP000620124">
    <property type="component" value="Unassembled WGS sequence"/>
</dbReference>
<dbReference type="GO" id="GO:0046872">
    <property type="term" value="F:metal ion binding"/>
    <property type="evidence" value="ECO:0007669"/>
    <property type="project" value="UniProtKB-KW"/>
</dbReference>
<evidence type="ECO:0000256" key="2">
    <source>
        <dbReference type="ARBA" id="ARBA00005300"/>
    </source>
</evidence>
<keyword evidence="5" id="KW-0479">Metal-binding</keyword>
<dbReference type="InterPro" id="IPR050092">
    <property type="entry name" value="RNase_H"/>
</dbReference>
<dbReference type="GO" id="GO:0003676">
    <property type="term" value="F:nucleic acid binding"/>
    <property type="evidence" value="ECO:0007669"/>
    <property type="project" value="InterPro"/>
</dbReference>
<evidence type="ECO:0000256" key="3">
    <source>
        <dbReference type="ARBA" id="ARBA00012180"/>
    </source>
</evidence>
<dbReference type="PANTHER" id="PTHR10642">
    <property type="entry name" value="RIBONUCLEASE H1"/>
    <property type="match status" value="1"/>
</dbReference>
<reference evidence="10" key="1">
    <citation type="submission" date="2020-05" db="EMBL/GenBank/DDBJ databases">
        <title>Mycena genomes resolve the evolution of fungal bioluminescence.</title>
        <authorList>
            <person name="Tsai I.J."/>
        </authorList>
    </citation>
    <scope>NUCLEOTIDE SEQUENCE</scope>
    <source>
        <strain evidence="10">CCC161011</strain>
    </source>
</reference>
<feature type="region of interest" description="Disordered" evidence="8">
    <location>
        <begin position="202"/>
        <end position="231"/>
    </location>
</feature>
<dbReference type="InterPro" id="IPR036397">
    <property type="entry name" value="RNaseH_sf"/>
</dbReference>
<comment type="catalytic activity">
    <reaction evidence="1">
        <text>Endonucleolytic cleavage to 5'-phosphomonoester.</text>
        <dbReference type="EC" id="3.1.26.4"/>
    </reaction>
</comment>
<protein>
    <recommendedName>
        <fullName evidence="3">ribonuclease H</fullName>
        <ecNumber evidence="3">3.1.26.4</ecNumber>
    </recommendedName>
</protein>
<dbReference type="GO" id="GO:0043137">
    <property type="term" value="P:DNA replication, removal of RNA primer"/>
    <property type="evidence" value="ECO:0007669"/>
    <property type="project" value="TreeGrafter"/>
</dbReference>
<dbReference type="EMBL" id="JACAZI010000005">
    <property type="protein sequence ID" value="KAF7359946.1"/>
    <property type="molecule type" value="Genomic_DNA"/>
</dbReference>
<dbReference type="EC" id="3.1.26.4" evidence="3"/>
<dbReference type="PANTHER" id="PTHR10642:SF26">
    <property type="entry name" value="RIBONUCLEASE H1"/>
    <property type="match status" value="1"/>
</dbReference>
<dbReference type="Pfam" id="PF00075">
    <property type="entry name" value="RNase_H"/>
    <property type="match status" value="1"/>
</dbReference>
<dbReference type="InterPro" id="IPR012337">
    <property type="entry name" value="RNaseH-like_sf"/>
</dbReference>
<evidence type="ECO:0000256" key="4">
    <source>
        <dbReference type="ARBA" id="ARBA00022722"/>
    </source>
</evidence>
<comment type="similarity">
    <text evidence="2">Belongs to the RNase H family.</text>
</comment>
<evidence type="ECO:0000259" key="9">
    <source>
        <dbReference type="PROSITE" id="PS50879"/>
    </source>
</evidence>
<dbReference type="Gene3D" id="3.30.420.10">
    <property type="entry name" value="Ribonuclease H-like superfamily/Ribonuclease H"/>
    <property type="match status" value="1"/>
</dbReference>
<evidence type="ECO:0000256" key="7">
    <source>
        <dbReference type="ARBA" id="ARBA00022801"/>
    </source>
</evidence>
<keyword evidence="6" id="KW-0255">Endonuclease</keyword>
<evidence type="ECO:0000256" key="1">
    <source>
        <dbReference type="ARBA" id="ARBA00000077"/>
    </source>
</evidence>
<dbReference type="AlphaFoldDB" id="A0A8H6YKH6"/>
<gene>
    <name evidence="10" type="ORF">MVEN_00721300</name>
</gene>
<proteinExistence type="inferred from homology"/>
<dbReference type="InterPro" id="IPR002156">
    <property type="entry name" value="RNaseH_domain"/>
</dbReference>
<evidence type="ECO:0000256" key="5">
    <source>
        <dbReference type="ARBA" id="ARBA00022723"/>
    </source>
</evidence>
<feature type="domain" description="RNase H type-1" evidence="9">
    <location>
        <begin position="26"/>
        <end position="166"/>
    </location>
</feature>
<comment type="caution">
    <text evidence="10">The sequence shown here is derived from an EMBL/GenBank/DDBJ whole genome shotgun (WGS) entry which is preliminary data.</text>
</comment>
<keyword evidence="7" id="KW-0378">Hydrolase</keyword>
<dbReference type="SUPFAM" id="SSF53098">
    <property type="entry name" value="Ribonuclease H-like"/>
    <property type="match status" value="1"/>
</dbReference>
<accession>A0A8H6YKH6</accession>
<name>A0A8H6YKH6_9AGAR</name>
<keyword evidence="11" id="KW-1185">Reference proteome</keyword>
<evidence type="ECO:0000256" key="6">
    <source>
        <dbReference type="ARBA" id="ARBA00022759"/>
    </source>
</evidence>
<dbReference type="GO" id="GO:0004523">
    <property type="term" value="F:RNA-DNA hybrid ribonuclease activity"/>
    <property type="evidence" value="ECO:0007669"/>
    <property type="project" value="UniProtKB-EC"/>
</dbReference>
<keyword evidence="4" id="KW-0540">Nuclease</keyword>
<organism evidence="10 11">
    <name type="scientific">Mycena venus</name>
    <dbReference type="NCBI Taxonomy" id="2733690"/>
    <lineage>
        <taxon>Eukaryota</taxon>
        <taxon>Fungi</taxon>
        <taxon>Dikarya</taxon>
        <taxon>Basidiomycota</taxon>
        <taxon>Agaricomycotina</taxon>
        <taxon>Agaricomycetes</taxon>
        <taxon>Agaricomycetidae</taxon>
        <taxon>Agaricales</taxon>
        <taxon>Marasmiineae</taxon>
        <taxon>Mycenaceae</taxon>
        <taxon>Mycena</taxon>
    </lineage>
</organism>
<sequence>MMTDALESARTAAEQNRFYYGPATVRTDPIYVYAASSCVAEGKPNVRAGSGVYWGPNNRSNRWSSVPGKQTDGRAALFAVTLAVLAAPRDRSLILYTSSKFVIRTFCYWTGKNYTEGWPCQNADIIKVTAELIRERSAGVEFRYAASPQTNNHSREALALARKAARNPNIPPSTLPVIGERSNVVDGAPVDEGDAKVFTSLPEEEPSKVTPVRVTDDDLEPDPPAHRGRARERAMPRENLETLLNVASNKEFWSLVRGWTDPKHRTAQVSAEQLREVFEARLNPPEIVPEEFDRDERERHRWLSDMLPDSTPDTSPHKTFSRPFTIADIEDVKLHIRKHNIKSASGTDRVSYRKILQIPNDILVQLFQASMY</sequence>
<evidence type="ECO:0000313" key="10">
    <source>
        <dbReference type="EMBL" id="KAF7359946.1"/>
    </source>
</evidence>